<sequence length="763" mass="82998">MAKASPIQNSFNAGELSPQLRGRADLDKYKNGCEVLENFIPQIFGPARKRPGTRFVREVKDSSKNVRLIPFEFSTTQAFAIEFGDEYIRFHAEGGTVLQGSPSAYNGATAYVIGDLVSSGGTNYYCIAPTTGNAPPNATYWYAQPATGEYEIPSPYDSLDLAKMTFAQSADVIYLAHPDYQVRKLARLGPTRWTLSTVNFRRIPLLETNSTAVTIAASAVTGSITLTASAALFTANDVGSSFAISVIPAAEYNQWTAGVAHAIGNVVQYQGRVYEAQNAASAGTRPPLHTSGTVSDGAVNWTYLHDGTGYATVTGFTSATVVNATVIQRLPTTAATARWAEGAWSGRRGYPRTVTFYEDRLWFGGSEFRPQTLWASVTGDYENFTYGTNDDDGLNYTINTQDLNTITWLAAGKVLAIGTNAGEFTISGNQISEPITPSSVRITPQTTYGCAGDVRALRVASSILFVQRAGRKLREYTYDFNIDGYVAPNLTVLAEHITDSGIIDISYQQEPSQIVWTPVANGNLIGMTYERAENVVGWHRQNVGGAVESVVSLPHWDGDQDVTWLVVRRTINGVTRRYVEYIEKYFTDKYAFFLDSGLTYDGSPVSTITGLSHLEGETVAVLADGSVHPNVIVTSGSITLNRAASVVNVGLPYVATTKIMPIEAGAQDGVAQGKTQRIHNIVMRLFETGPGLWYGPDTTTMDELQFRSSEDLMNNPVALFTGDTPFKPWPGKYEQGAQVTVQHRLPTPCTLVAVMPQLVTNDR</sequence>
<dbReference type="SMART" id="SM00495">
    <property type="entry name" value="ChtBD3"/>
    <property type="match status" value="2"/>
</dbReference>
<evidence type="ECO:0000313" key="2">
    <source>
        <dbReference type="EMBL" id="CAB4155462.1"/>
    </source>
</evidence>
<accession>A0A6J5NA81</accession>
<feature type="domain" description="Chitin-binding type-3" evidence="1">
    <location>
        <begin position="252"/>
        <end position="304"/>
    </location>
</feature>
<organism evidence="2">
    <name type="scientific">uncultured Caudovirales phage</name>
    <dbReference type="NCBI Taxonomy" id="2100421"/>
    <lineage>
        <taxon>Viruses</taxon>
        <taxon>Duplodnaviria</taxon>
        <taxon>Heunggongvirae</taxon>
        <taxon>Uroviricota</taxon>
        <taxon>Caudoviricetes</taxon>
        <taxon>Peduoviridae</taxon>
        <taxon>Maltschvirus</taxon>
        <taxon>Maltschvirus maltsch</taxon>
    </lineage>
</organism>
<dbReference type="GO" id="GO:0004553">
    <property type="term" value="F:hydrolase activity, hydrolyzing O-glycosyl compounds"/>
    <property type="evidence" value="ECO:0007669"/>
    <property type="project" value="InterPro"/>
</dbReference>
<evidence type="ECO:0000313" key="3">
    <source>
        <dbReference type="EMBL" id="CAB4213358.1"/>
    </source>
</evidence>
<dbReference type="InterPro" id="IPR003610">
    <property type="entry name" value="CBM5/12"/>
</dbReference>
<dbReference type="GO" id="GO:0005975">
    <property type="term" value="P:carbohydrate metabolic process"/>
    <property type="evidence" value="ECO:0007669"/>
    <property type="project" value="InterPro"/>
</dbReference>
<gene>
    <name evidence="3" type="ORF">UFOVP1449_5</name>
    <name evidence="2" type="ORF">UFOVP669_10</name>
</gene>
<dbReference type="EMBL" id="LR797399">
    <property type="protein sequence ID" value="CAB4213358.1"/>
    <property type="molecule type" value="Genomic_DNA"/>
</dbReference>
<name>A0A6J5NA81_9CAUD</name>
<feature type="domain" description="Chitin-binding type-3" evidence="1">
    <location>
        <begin position="102"/>
        <end position="144"/>
    </location>
</feature>
<protein>
    <submittedName>
        <fullName evidence="2">Carbohydrate-binding module family 5/12</fullName>
    </submittedName>
</protein>
<reference evidence="2" key="1">
    <citation type="submission" date="2020-04" db="EMBL/GenBank/DDBJ databases">
        <authorList>
            <person name="Chiriac C."/>
            <person name="Salcher M."/>
            <person name="Ghai R."/>
            <person name="Kavagutti S V."/>
        </authorList>
    </citation>
    <scope>NUCLEOTIDE SEQUENCE</scope>
</reference>
<evidence type="ECO:0000259" key="1">
    <source>
        <dbReference type="SMART" id="SM00495"/>
    </source>
</evidence>
<proteinExistence type="predicted"/>
<dbReference type="EMBL" id="LR796626">
    <property type="protein sequence ID" value="CAB4155462.1"/>
    <property type="molecule type" value="Genomic_DNA"/>
</dbReference>
<dbReference type="GO" id="GO:0030246">
    <property type="term" value="F:carbohydrate binding"/>
    <property type="evidence" value="ECO:0007669"/>
    <property type="project" value="InterPro"/>
</dbReference>
<dbReference type="GO" id="GO:0005576">
    <property type="term" value="C:extracellular region"/>
    <property type="evidence" value="ECO:0007669"/>
    <property type="project" value="InterPro"/>
</dbReference>